<reference evidence="2 3" key="1">
    <citation type="submission" date="2020-07" db="EMBL/GenBank/DDBJ databases">
        <title>Huge and variable diversity of episymbiotic CPR bacteria and DPANN archaea in groundwater ecosystems.</title>
        <authorList>
            <person name="He C.Y."/>
            <person name="Keren R."/>
            <person name="Whittaker M."/>
            <person name="Farag I.F."/>
            <person name="Doudna J."/>
            <person name="Cate J.H.D."/>
            <person name="Banfield J.F."/>
        </authorList>
    </citation>
    <scope>NUCLEOTIDE SEQUENCE [LARGE SCALE GENOMIC DNA]</scope>
    <source>
        <strain evidence="2">NC_groundwater_70_Ag_B-0.1um_54_66</strain>
    </source>
</reference>
<protein>
    <submittedName>
        <fullName evidence="2">NTP transferase domain-containing protein</fullName>
    </submittedName>
</protein>
<name>A0A7T5R3T7_9BACT</name>
<dbReference type="GO" id="GO:0004475">
    <property type="term" value="F:mannose-1-phosphate guanylyltransferase (GTP) activity"/>
    <property type="evidence" value="ECO:0007669"/>
    <property type="project" value="TreeGrafter"/>
</dbReference>
<dbReference type="Proteomes" id="UP000595362">
    <property type="component" value="Chromosome"/>
</dbReference>
<proteinExistence type="predicted"/>
<dbReference type="PANTHER" id="PTHR46390:SF1">
    <property type="entry name" value="MANNOSE-1-PHOSPHATE GUANYLYLTRANSFERASE"/>
    <property type="match status" value="1"/>
</dbReference>
<dbReference type="PANTHER" id="PTHR46390">
    <property type="entry name" value="MANNOSE-1-PHOSPHATE GUANYLYLTRANSFERASE"/>
    <property type="match status" value="1"/>
</dbReference>
<evidence type="ECO:0000313" key="3">
    <source>
        <dbReference type="Proteomes" id="UP000595362"/>
    </source>
</evidence>
<dbReference type="InterPro" id="IPR005835">
    <property type="entry name" value="NTP_transferase_dom"/>
</dbReference>
<dbReference type="GO" id="GO:0009298">
    <property type="term" value="P:GDP-mannose biosynthetic process"/>
    <property type="evidence" value="ECO:0007669"/>
    <property type="project" value="TreeGrafter"/>
</dbReference>
<gene>
    <name evidence="2" type="ORF">HYS17_03900</name>
</gene>
<dbReference type="Gene3D" id="3.90.550.10">
    <property type="entry name" value="Spore Coat Polysaccharide Biosynthesis Protein SpsA, Chain A"/>
    <property type="match status" value="1"/>
</dbReference>
<dbReference type="Pfam" id="PF00483">
    <property type="entry name" value="NTP_transferase"/>
    <property type="match status" value="1"/>
</dbReference>
<keyword evidence="2" id="KW-0808">Transferase</keyword>
<evidence type="ECO:0000259" key="1">
    <source>
        <dbReference type="Pfam" id="PF00483"/>
    </source>
</evidence>
<dbReference type="AlphaFoldDB" id="A0A7T5R3T7"/>
<accession>A0A7T5R3T7</accession>
<dbReference type="EMBL" id="CP066681">
    <property type="protein sequence ID" value="QQG36924.1"/>
    <property type="molecule type" value="Genomic_DNA"/>
</dbReference>
<dbReference type="SUPFAM" id="SSF53448">
    <property type="entry name" value="Nucleotide-diphospho-sugar transferases"/>
    <property type="match status" value="1"/>
</dbReference>
<evidence type="ECO:0000313" key="2">
    <source>
        <dbReference type="EMBL" id="QQG36924.1"/>
    </source>
</evidence>
<organism evidence="2 3">
    <name type="scientific">Micavibrio aeruginosavorus</name>
    <dbReference type="NCBI Taxonomy" id="349221"/>
    <lineage>
        <taxon>Bacteria</taxon>
        <taxon>Pseudomonadati</taxon>
        <taxon>Bdellovibrionota</taxon>
        <taxon>Bdellovibrionia</taxon>
        <taxon>Bdellovibrionales</taxon>
        <taxon>Pseudobdellovibrionaceae</taxon>
        <taxon>Micavibrio</taxon>
    </lineage>
</organism>
<sequence length="279" mass="30963">MSPEVSLHGSIVPVILAGGAGRRLQPWSRALFPKPFLRVRGRSLLQHTLERVRESSPLIVCAYGCREHAREQAAALNVDYHLLLEPCARNTAPAVAAAAAHILHHKGNQAWMLAMPSDHAIDDISSLKNMANEAVDGRVPGIVSFGVRPSRASPRFGYILEGRDGVAFHEKPDRRAARALIDAGACWNSGVWLARVDNVRMIFRDLAPMLWQKAEQAVVYARHEGRETILEPAYFSCMEPAAIDCVVMEKYPGLTCRVLQSRWRDLGCWPSMIAYLCGF</sequence>
<dbReference type="InterPro" id="IPR051161">
    <property type="entry name" value="Mannose-6P_isomerase_type2"/>
</dbReference>
<dbReference type="InterPro" id="IPR029044">
    <property type="entry name" value="Nucleotide-diphossugar_trans"/>
</dbReference>
<feature type="domain" description="Nucleotidyl transferase" evidence="1">
    <location>
        <begin position="13"/>
        <end position="273"/>
    </location>
</feature>